<proteinExistence type="predicted"/>
<name>A0A2H1VLP1_SPOFR</name>
<sequence length="86" mass="9526">MLFEAASVKAYYPIRSSGYYEHALVSRPWLHLRENHPMASPVMGKARGNARLLLTKNYPVPTPGFEAGAPGNPPGRPQFRVRYGTG</sequence>
<reference evidence="2" key="1">
    <citation type="submission" date="2016-07" db="EMBL/GenBank/DDBJ databases">
        <authorList>
            <person name="Bretaudeau A."/>
        </authorList>
    </citation>
    <scope>NUCLEOTIDE SEQUENCE</scope>
    <source>
        <strain evidence="2">Rice</strain>
        <tissue evidence="2">Whole body</tissue>
    </source>
</reference>
<feature type="region of interest" description="Disordered" evidence="1">
    <location>
        <begin position="63"/>
        <end position="86"/>
    </location>
</feature>
<organism evidence="2">
    <name type="scientific">Spodoptera frugiperda</name>
    <name type="common">Fall armyworm</name>
    <dbReference type="NCBI Taxonomy" id="7108"/>
    <lineage>
        <taxon>Eukaryota</taxon>
        <taxon>Metazoa</taxon>
        <taxon>Ecdysozoa</taxon>
        <taxon>Arthropoda</taxon>
        <taxon>Hexapoda</taxon>
        <taxon>Insecta</taxon>
        <taxon>Pterygota</taxon>
        <taxon>Neoptera</taxon>
        <taxon>Endopterygota</taxon>
        <taxon>Lepidoptera</taxon>
        <taxon>Glossata</taxon>
        <taxon>Ditrysia</taxon>
        <taxon>Noctuoidea</taxon>
        <taxon>Noctuidae</taxon>
        <taxon>Amphipyrinae</taxon>
        <taxon>Spodoptera</taxon>
    </lineage>
</organism>
<accession>A0A2H1VLP1</accession>
<gene>
    <name evidence="2" type="ORF">SFRICE_023595</name>
</gene>
<dbReference type="AlphaFoldDB" id="A0A2H1VLP1"/>
<evidence type="ECO:0000256" key="1">
    <source>
        <dbReference type="SAM" id="MobiDB-lite"/>
    </source>
</evidence>
<dbReference type="EMBL" id="ODYU01003226">
    <property type="protein sequence ID" value="SOQ41706.1"/>
    <property type="molecule type" value="Genomic_DNA"/>
</dbReference>
<protein>
    <submittedName>
        <fullName evidence="2">SFRICE_023595</fullName>
    </submittedName>
</protein>
<evidence type="ECO:0000313" key="2">
    <source>
        <dbReference type="EMBL" id="SOQ41706.1"/>
    </source>
</evidence>